<dbReference type="Proteomes" id="UP001320706">
    <property type="component" value="Unassembled WGS sequence"/>
</dbReference>
<dbReference type="EMBL" id="JAMKPW020000011">
    <property type="protein sequence ID" value="KAK8213253.1"/>
    <property type="molecule type" value="Genomic_DNA"/>
</dbReference>
<evidence type="ECO:0000313" key="1">
    <source>
        <dbReference type="EMBL" id="KAK8213253.1"/>
    </source>
</evidence>
<evidence type="ECO:0000313" key="2">
    <source>
        <dbReference type="Proteomes" id="UP001320706"/>
    </source>
</evidence>
<keyword evidence="2" id="KW-1185">Reference proteome</keyword>
<name>A0ACC3SGM2_9PEZI</name>
<accession>A0ACC3SGM2</accession>
<sequence length="624" mass="67912">MAKHEVKEKKHKDRKEKKDKKGKDVVEGKESKSNGVEHSKSKAEKPKVAPGFSLAVSGAVLDPTLSLLFANSVSNGFICSTRSKITDISLQLGPSVRPEPVEVEEDVSEVEEDDEVLSEIDEEIEDDEEAEVDGPVRSDDVDVDMKSAQPTTLDALVDGAASTRKRKRKEKHEELEDVYMRKLDREEEKAKQKAKEERQSKRQKKGDAEEADPDAEDESEDEAGSDAVDGDEDEYASNADSDDEGATPPPKHETVVAEANSDLNKSQRTVFLSNVSTKAITSKVDRKKLMAHLASFFPSIDAPKAGQPAHKVESLRFRSTAFSTPIPKKAAFANNEIMNETSACTNAYAVYSSTQLAREAARRLNGTIVLDRHLRVDEVAHPAPTDHKRCVFVGNLAFVNDESNIDAANEAEGKGKRHGNKVPADVEEGLWRTFGKCGKVESVRVIRDPKTRVGKGFAYVQFADANGEGSMAVEQALQLNEKRFPPMLPRKLRVSRARAVKRNAKPGQVKAPHHEKKMGYNPRLTAEQQSLAGRAGRLLGKAGAAQIRSGKPAGPRGPRDTAISGMNIKTPESFVFEGHRATAGQGKSGLKLGGSGKKGKGKPRTRSSKRGAAWKASGGKKASK</sequence>
<organism evidence="1 2">
    <name type="scientific">Zalaria obscura</name>
    <dbReference type="NCBI Taxonomy" id="2024903"/>
    <lineage>
        <taxon>Eukaryota</taxon>
        <taxon>Fungi</taxon>
        <taxon>Dikarya</taxon>
        <taxon>Ascomycota</taxon>
        <taxon>Pezizomycotina</taxon>
        <taxon>Dothideomycetes</taxon>
        <taxon>Dothideomycetidae</taxon>
        <taxon>Dothideales</taxon>
        <taxon>Zalariaceae</taxon>
        <taxon>Zalaria</taxon>
    </lineage>
</organism>
<protein>
    <submittedName>
        <fullName evidence="1">Nucleolar protein 12</fullName>
    </submittedName>
</protein>
<reference evidence="1" key="1">
    <citation type="submission" date="2024-02" db="EMBL/GenBank/DDBJ databases">
        <title>Metagenome Assembled Genome of Zalaria obscura JY119.</title>
        <authorList>
            <person name="Vighnesh L."/>
            <person name="Jagadeeshwari U."/>
            <person name="Venkata Ramana C."/>
            <person name="Sasikala C."/>
        </authorList>
    </citation>
    <scope>NUCLEOTIDE SEQUENCE</scope>
    <source>
        <strain evidence="1">JY119</strain>
    </source>
</reference>
<proteinExistence type="predicted"/>
<gene>
    <name evidence="1" type="primary">NOP12</name>
    <name evidence="1" type="ORF">M8818_002551</name>
</gene>
<comment type="caution">
    <text evidence="1">The sequence shown here is derived from an EMBL/GenBank/DDBJ whole genome shotgun (WGS) entry which is preliminary data.</text>
</comment>